<name>A0ABN1QDJ5_9ACTN</name>
<dbReference type="PANTHER" id="PTHR33695:SF1">
    <property type="entry name" value="LIPOPROTEIN SIGNAL PEPTIDASE"/>
    <property type="match status" value="1"/>
</dbReference>
<feature type="transmembrane region" description="Helical" evidence="9">
    <location>
        <begin position="70"/>
        <end position="95"/>
    </location>
</feature>
<keyword evidence="7 9" id="KW-1133">Transmembrane helix</keyword>
<feature type="transmembrane region" description="Helical" evidence="9">
    <location>
        <begin position="21"/>
        <end position="39"/>
    </location>
</feature>
<keyword evidence="6 9" id="KW-0378">Hydrolase</keyword>
<accession>A0ABN1QDJ5</accession>
<keyword evidence="4 9" id="KW-0812">Transmembrane</keyword>
<keyword evidence="3 9" id="KW-0645">Protease</keyword>
<evidence type="ECO:0000256" key="7">
    <source>
        <dbReference type="ARBA" id="ARBA00022989"/>
    </source>
</evidence>
<dbReference type="InterPro" id="IPR001872">
    <property type="entry name" value="Peptidase_A8"/>
</dbReference>
<dbReference type="Pfam" id="PF01252">
    <property type="entry name" value="Peptidase_A8"/>
    <property type="match status" value="1"/>
</dbReference>
<dbReference type="EMBL" id="BAAAHH010000003">
    <property type="protein sequence ID" value="GAA0941185.1"/>
    <property type="molecule type" value="Genomic_DNA"/>
</dbReference>
<evidence type="ECO:0000256" key="3">
    <source>
        <dbReference type="ARBA" id="ARBA00022670"/>
    </source>
</evidence>
<comment type="function">
    <text evidence="9">This protein specifically catalyzes the removal of signal peptides from prolipoproteins.</text>
</comment>
<reference evidence="11 12" key="1">
    <citation type="journal article" date="2019" name="Int. J. Syst. Evol. Microbiol.">
        <title>The Global Catalogue of Microorganisms (GCM) 10K type strain sequencing project: providing services to taxonomists for standard genome sequencing and annotation.</title>
        <authorList>
            <consortium name="The Broad Institute Genomics Platform"/>
            <consortium name="The Broad Institute Genome Sequencing Center for Infectious Disease"/>
            <person name="Wu L."/>
            <person name="Ma J."/>
        </authorList>
    </citation>
    <scope>NUCLEOTIDE SEQUENCE [LARGE SCALE GENOMIC DNA]</scope>
    <source>
        <strain evidence="11 12">JCM 10696</strain>
    </source>
</reference>
<keyword evidence="8 9" id="KW-0472">Membrane</keyword>
<feature type="active site" evidence="9">
    <location>
        <position position="137"/>
    </location>
</feature>
<evidence type="ECO:0000256" key="6">
    <source>
        <dbReference type="ARBA" id="ARBA00022801"/>
    </source>
</evidence>
<gene>
    <name evidence="9 11" type="primary">lspA</name>
    <name evidence="11" type="ORF">GCM10009550_11190</name>
</gene>
<evidence type="ECO:0000256" key="9">
    <source>
        <dbReference type="HAMAP-Rule" id="MF_00161"/>
    </source>
</evidence>
<evidence type="ECO:0000256" key="10">
    <source>
        <dbReference type="RuleBase" id="RU004181"/>
    </source>
</evidence>
<comment type="pathway">
    <text evidence="9">Protein modification; lipoprotein biosynthesis (signal peptide cleavage).</text>
</comment>
<comment type="subcellular location">
    <subcellularLocation>
        <location evidence="9">Cell membrane</location>
        <topology evidence="9">Multi-pass membrane protein</topology>
    </subcellularLocation>
</comment>
<proteinExistence type="inferred from homology"/>
<protein>
    <recommendedName>
        <fullName evidence="9">Lipoprotein signal peptidase</fullName>
        <ecNumber evidence="9">3.4.23.36</ecNumber>
    </recommendedName>
    <alternativeName>
        <fullName evidence="9">Prolipoprotein signal peptidase</fullName>
    </alternativeName>
    <alternativeName>
        <fullName evidence="9">Signal peptidase II</fullName>
        <shortName evidence="9">SPase II</shortName>
    </alternativeName>
</protein>
<evidence type="ECO:0000256" key="5">
    <source>
        <dbReference type="ARBA" id="ARBA00022750"/>
    </source>
</evidence>
<comment type="caution">
    <text evidence="11">The sequence shown here is derived from an EMBL/GenBank/DDBJ whole genome shotgun (WGS) entry which is preliminary data.</text>
</comment>
<dbReference type="Proteomes" id="UP001500665">
    <property type="component" value="Unassembled WGS sequence"/>
</dbReference>
<feature type="transmembrane region" description="Helical" evidence="9">
    <location>
        <begin position="102"/>
        <end position="121"/>
    </location>
</feature>
<comment type="catalytic activity">
    <reaction evidence="9">
        <text>Release of signal peptides from bacterial membrane prolipoproteins. Hydrolyzes -Xaa-Yaa-Zaa-|-(S,diacylglyceryl)Cys-, in which Xaa is hydrophobic (preferably Leu), and Yaa (Ala or Ser) and Zaa (Gly or Ala) have small, neutral side chains.</text>
        <dbReference type="EC" id="3.4.23.36"/>
    </reaction>
</comment>
<keyword evidence="2 9" id="KW-1003">Cell membrane</keyword>
<sequence>MVGSGMPDGQSTRETGRGTRRYLWMLALAAAVLLVDQSSKYWAVSALGDGERITVIPQLIQLRLTYNAGAAFSIGSGATWIFALTAAVTVAVILFMGRRLRTASWTVVLGALLGGAFSHLLDRLFRDPGFARGHVVDFIDYGPFVGNIADIALFGSCALLLLLNLRGIPFEEDPDPDPAPEPA</sequence>
<feature type="active site" evidence="9">
    <location>
        <position position="150"/>
    </location>
</feature>
<evidence type="ECO:0000313" key="11">
    <source>
        <dbReference type="EMBL" id="GAA0941185.1"/>
    </source>
</evidence>
<organism evidence="11 12">
    <name type="scientific">Actinocorallia libanotica</name>
    <dbReference type="NCBI Taxonomy" id="46162"/>
    <lineage>
        <taxon>Bacteria</taxon>
        <taxon>Bacillati</taxon>
        <taxon>Actinomycetota</taxon>
        <taxon>Actinomycetes</taxon>
        <taxon>Streptosporangiales</taxon>
        <taxon>Thermomonosporaceae</taxon>
        <taxon>Actinocorallia</taxon>
    </lineage>
</organism>
<dbReference type="EC" id="3.4.23.36" evidence="9"/>
<evidence type="ECO:0000256" key="8">
    <source>
        <dbReference type="ARBA" id="ARBA00023136"/>
    </source>
</evidence>
<comment type="similarity">
    <text evidence="1 9 10">Belongs to the peptidase A8 family.</text>
</comment>
<dbReference type="HAMAP" id="MF_00161">
    <property type="entry name" value="LspA"/>
    <property type="match status" value="1"/>
</dbReference>
<evidence type="ECO:0000256" key="1">
    <source>
        <dbReference type="ARBA" id="ARBA00006139"/>
    </source>
</evidence>
<keyword evidence="5 9" id="KW-0064">Aspartyl protease</keyword>
<dbReference type="PRINTS" id="PR00781">
    <property type="entry name" value="LIPOSIGPTASE"/>
</dbReference>
<dbReference type="PANTHER" id="PTHR33695">
    <property type="entry name" value="LIPOPROTEIN SIGNAL PEPTIDASE"/>
    <property type="match status" value="1"/>
</dbReference>
<feature type="transmembrane region" description="Helical" evidence="9">
    <location>
        <begin position="141"/>
        <end position="163"/>
    </location>
</feature>
<evidence type="ECO:0000256" key="2">
    <source>
        <dbReference type="ARBA" id="ARBA00022475"/>
    </source>
</evidence>
<keyword evidence="12" id="KW-1185">Reference proteome</keyword>
<evidence type="ECO:0000256" key="4">
    <source>
        <dbReference type="ARBA" id="ARBA00022692"/>
    </source>
</evidence>
<dbReference type="RefSeq" id="WP_344237411.1">
    <property type="nucleotide sequence ID" value="NZ_BAAAHH010000003.1"/>
</dbReference>
<evidence type="ECO:0000313" key="12">
    <source>
        <dbReference type="Proteomes" id="UP001500665"/>
    </source>
</evidence>